<feature type="non-terminal residue" evidence="2">
    <location>
        <position position="178"/>
    </location>
</feature>
<feature type="compositionally biased region" description="Acidic residues" evidence="1">
    <location>
        <begin position="111"/>
        <end position="128"/>
    </location>
</feature>
<feature type="compositionally biased region" description="Polar residues" evidence="1">
    <location>
        <begin position="44"/>
        <end position="56"/>
    </location>
</feature>
<proteinExistence type="predicted"/>
<reference evidence="2" key="1">
    <citation type="submission" date="2014-05" db="EMBL/GenBank/DDBJ databases">
        <title>The transcriptome of the halophilic microalga Tetraselmis sp. GSL018 isolated from the Great Salt Lake, Utah.</title>
        <authorList>
            <person name="Jinkerson R.E."/>
            <person name="D'Adamo S."/>
            <person name="Posewitz M.C."/>
        </authorList>
    </citation>
    <scope>NUCLEOTIDE SEQUENCE</scope>
    <source>
        <strain evidence="2">GSL018</strain>
    </source>
</reference>
<feature type="compositionally biased region" description="Basic and acidic residues" evidence="1">
    <location>
        <begin position="65"/>
        <end position="88"/>
    </location>
</feature>
<organism evidence="2">
    <name type="scientific">Tetraselmis sp. GSL018</name>
    <dbReference type="NCBI Taxonomy" id="582737"/>
    <lineage>
        <taxon>Eukaryota</taxon>
        <taxon>Viridiplantae</taxon>
        <taxon>Chlorophyta</taxon>
        <taxon>core chlorophytes</taxon>
        <taxon>Chlorodendrophyceae</taxon>
        <taxon>Chlorodendrales</taxon>
        <taxon>Chlorodendraceae</taxon>
        <taxon>Tetraselmis</taxon>
    </lineage>
</organism>
<name>A0A061SL81_9CHLO</name>
<sequence>MKGNNYTVTKEPKNDEVGVSGPQPTGTGNNGTARRGCCGENLPSFLSSHEVTTSRGYPSDLDNQGEDKDMIREPSSRVDDRENSHRQQDALGEILCTERNVVVDDHRSNEEGDPENDLDASGDQEEDQTGSGSAEQQGHEEDIAENASRELRSHQEGETGEAPSHPDGEMQNAAVCKP</sequence>
<accession>A0A061SL81</accession>
<gene>
    <name evidence="2" type="ORF">TSPGSL018_2932</name>
</gene>
<protein>
    <submittedName>
        <fullName evidence="2">Uncharacterized protein</fullName>
    </submittedName>
</protein>
<feature type="region of interest" description="Disordered" evidence="1">
    <location>
        <begin position="1"/>
        <end position="178"/>
    </location>
</feature>
<dbReference type="EMBL" id="GBEZ01001360">
    <property type="protein sequence ID" value="JAC83605.1"/>
    <property type="molecule type" value="Transcribed_RNA"/>
</dbReference>
<feature type="compositionally biased region" description="Basic and acidic residues" evidence="1">
    <location>
        <begin position="137"/>
        <end position="157"/>
    </location>
</feature>
<evidence type="ECO:0000256" key="1">
    <source>
        <dbReference type="SAM" id="MobiDB-lite"/>
    </source>
</evidence>
<evidence type="ECO:0000313" key="2">
    <source>
        <dbReference type="EMBL" id="JAC83605.1"/>
    </source>
</evidence>
<feature type="compositionally biased region" description="Basic and acidic residues" evidence="1">
    <location>
        <begin position="101"/>
        <end position="110"/>
    </location>
</feature>
<dbReference type="AlphaFoldDB" id="A0A061SL81"/>